<sequence length="261" mass="29013">MLALTECRYGQPGIVAAALSNPLVDWVSPEGTADLNGNNTALHSDTAVYDFSGIARLRPQLFTKPEKYFDPFASPILFFRSPGYGVPPAPAHVPLDDMTNLSKLEREEAYRREIAVTEIEGPATDMDLPDGDVVQTKRKASKRFPSKALGLKLPHFHISTGMRSPLADQARELTHMLRQSFVRQSKNMTPSSSEFGRKVLLDNEADELNDDEKATLVRQKAEAKKSVELQIHADLGLWDDTPAGKARVSEAAQWLKRELEE</sequence>
<protein>
    <submittedName>
        <fullName evidence="1">Uncharacterized protein</fullName>
    </submittedName>
</protein>
<organism evidence="1 2">
    <name type="scientific">Vermiconidia calcicola</name>
    <dbReference type="NCBI Taxonomy" id="1690605"/>
    <lineage>
        <taxon>Eukaryota</taxon>
        <taxon>Fungi</taxon>
        <taxon>Dikarya</taxon>
        <taxon>Ascomycota</taxon>
        <taxon>Pezizomycotina</taxon>
        <taxon>Dothideomycetes</taxon>
        <taxon>Dothideomycetidae</taxon>
        <taxon>Mycosphaerellales</taxon>
        <taxon>Extremaceae</taxon>
        <taxon>Vermiconidia</taxon>
    </lineage>
</organism>
<evidence type="ECO:0000313" key="2">
    <source>
        <dbReference type="Proteomes" id="UP001281147"/>
    </source>
</evidence>
<keyword evidence="2" id="KW-1185">Reference proteome</keyword>
<proteinExistence type="predicted"/>
<name>A0ACC3MR16_9PEZI</name>
<dbReference type="Proteomes" id="UP001281147">
    <property type="component" value="Unassembled WGS sequence"/>
</dbReference>
<reference evidence="1" key="1">
    <citation type="submission" date="2023-07" db="EMBL/GenBank/DDBJ databases">
        <title>Black Yeasts Isolated from many extreme environments.</title>
        <authorList>
            <person name="Coleine C."/>
            <person name="Stajich J.E."/>
            <person name="Selbmann L."/>
        </authorList>
    </citation>
    <scope>NUCLEOTIDE SEQUENCE</scope>
    <source>
        <strain evidence="1">CCFEE 5714</strain>
    </source>
</reference>
<comment type="caution">
    <text evidence="1">The sequence shown here is derived from an EMBL/GenBank/DDBJ whole genome shotgun (WGS) entry which is preliminary data.</text>
</comment>
<evidence type="ECO:0000313" key="1">
    <source>
        <dbReference type="EMBL" id="KAK3700915.1"/>
    </source>
</evidence>
<dbReference type="EMBL" id="JAUTXU010000179">
    <property type="protein sequence ID" value="KAK3700915.1"/>
    <property type="molecule type" value="Genomic_DNA"/>
</dbReference>
<accession>A0ACC3MR16</accession>
<gene>
    <name evidence="1" type="ORF">LTR37_015718</name>
</gene>